<feature type="chain" id="PRO_5002994415" description="WxL domain-containing protein" evidence="1">
    <location>
        <begin position="27"/>
        <end position="202"/>
    </location>
</feature>
<dbReference type="Proteomes" id="UP000012675">
    <property type="component" value="Chromosome"/>
</dbReference>
<evidence type="ECO:0000313" key="2">
    <source>
        <dbReference type="EMBL" id="EEV39470.1"/>
    </source>
</evidence>
<evidence type="ECO:0000256" key="1">
    <source>
        <dbReference type="SAM" id="SignalP"/>
    </source>
</evidence>
<evidence type="ECO:0008006" key="4">
    <source>
        <dbReference type="Google" id="ProtNLM"/>
    </source>
</evidence>
<keyword evidence="3" id="KW-1185">Reference proteome</keyword>
<evidence type="ECO:0000313" key="3">
    <source>
        <dbReference type="Proteomes" id="UP000012675"/>
    </source>
</evidence>
<dbReference type="EMBL" id="CP004856">
    <property type="protein sequence ID" value="EEV39470.1"/>
    <property type="molecule type" value="Genomic_DNA"/>
</dbReference>
<dbReference type="eggNOG" id="ENOG502ZFQD">
    <property type="taxonomic scope" value="Bacteria"/>
</dbReference>
<reference evidence="2 3" key="2">
    <citation type="submission" date="2013-03" db="EMBL/GenBank/DDBJ databases">
        <title>The Genome Sequence of Enterococcus casseliflavus EC20 (899205).</title>
        <authorList>
            <consortium name="The Broad Institute Genomics Platform"/>
            <consortium name="The Broad Institute Genome Sequencing Center for Infectious Disease"/>
            <person name="Russ C."/>
            <person name="Feldgarden M."/>
            <person name="Gilmore M."/>
            <person name="Manson J."/>
            <person name="Palmer K."/>
            <person name="Carniol K."/>
            <person name="Walker B."/>
            <person name="Young S.K."/>
            <person name="Zeng Q."/>
            <person name="Gargeya S."/>
            <person name="Fitzgerald M."/>
            <person name="Haas B."/>
            <person name="Abouelleil A."/>
            <person name="Allen A.W."/>
            <person name="Alvarado L."/>
            <person name="Arachchi H.M."/>
            <person name="Berlin A.M."/>
            <person name="Chapman S.B."/>
            <person name="Gainer-Dewar J."/>
            <person name="Goldberg J."/>
            <person name="Griggs A."/>
            <person name="Gujja S."/>
            <person name="Hansen M."/>
            <person name="Howarth C."/>
            <person name="Imamovic A."/>
            <person name="Ireland A."/>
            <person name="Larimer J."/>
            <person name="McCowan C."/>
            <person name="Murphy C."/>
            <person name="Pearson M."/>
            <person name="Poon T.W."/>
            <person name="Priest M."/>
            <person name="Roberts A."/>
            <person name="Saif S."/>
            <person name="Shea T."/>
            <person name="Sisk P."/>
            <person name="Sykes S."/>
            <person name="Wortman J."/>
            <person name="Nusbaum C."/>
            <person name="Birren B."/>
        </authorList>
    </citation>
    <scope>NUCLEOTIDE SEQUENCE [LARGE SCALE GENOMIC DNA]</scope>
    <source>
        <strain evidence="2 3">EC20</strain>
    </source>
</reference>
<reference evidence="2 3" key="1">
    <citation type="submission" date="2009-02" db="EMBL/GenBank/DDBJ databases">
        <authorList>
            <consortium name="The Broad Institute Genome Sequencing Platform"/>
            <person name="Feldgarden M."/>
            <person name="Young S.K."/>
            <person name="Kodira C.D."/>
            <person name="Zeng Q."/>
            <person name="Koehrsen M."/>
            <person name="Alvarado L."/>
            <person name="Berlin A."/>
            <person name="Borenstein D."/>
            <person name="Chen Z."/>
            <person name="Engels R."/>
            <person name="Freedman E."/>
            <person name="Gellesch M."/>
            <person name="Goldberg J."/>
            <person name="Griggs A."/>
            <person name="Gujja S."/>
            <person name="Heiman D."/>
            <person name="Hepburn T."/>
            <person name="Howarth C."/>
            <person name="Jen D."/>
            <person name="Larson L."/>
            <person name="Lewis B."/>
            <person name="Mehta T."/>
            <person name="Park D."/>
            <person name="Pearson M."/>
            <person name="Roberts A."/>
            <person name="Saif S."/>
            <person name="Shea T."/>
            <person name="Shenoy N."/>
            <person name="Sisk P."/>
            <person name="Stolte C."/>
            <person name="Sykes S."/>
            <person name="Walk T."/>
            <person name="White J."/>
            <person name="Yandava C."/>
            <person name="Gilmore M."/>
            <person name="Manson J."/>
            <person name="Palmer K."/>
            <person name="Carniol K."/>
            <person name="Lander E."/>
            <person name="Nusbaum C."/>
            <person name="Galagan J."/>
            <person name="Birren B."/>
        </authorList>
    </citation>
    <scope>NUCLEOTIDE SEQUENCE [LARGE SCALE GENOMIC DNA]</scope>
    <source>
        <strain evidence="2 3">EC20</strain>
    </source>
</reference>
<keyword evidence="1" id="KW-0732">Signal</keyword>
<sequence length="202" mass="22927">MKKMKKAAAACFTTMALLGGVVQVLADEYRHINGNDGQGNESSLQVDGIIGEFDNTDVSQPNPPDINQWINVTFPARTLFYTTRWSDHREIMSPEHEFVNHSGRPVQVLVTRVSEARDMEEVDYLEVNKLFPVIIDGKIVPDSEFDPPKELFVLTDRSDIDSVNTLFFTGNATPVEKEYNMYPEFELHLKFVPLDRDGNPFS</sequence>
<gene>
    <name evidence="2" type="ORF">ECBG_01739</name>
</gene>
<proteinExistence type="predicted"/>
<dbReference type="RefSeq" id="WP_015509004.1">
    <property type="nucleotide sequence ID" value="NC_020995.1"/>
</dbReference>
<organism evidence="2 3">
    <name type="scientific">Enterococcus casseliflavus EC20</name>
    <dbReference type="NCBI Taxonomy" id="565655"/>
    <lineage>
        <taxon>Bacteria</taxon>
        <taxon>Bacillati</taxon>
        <taxon>Bacillota</taxon>
        <taxon>Bacilli</taxon>
        <taxon>Lactobacillales</taxon>
        <taxon>Enterococcaceae</taxon>
        <taxon>Enterococcus</taxon>
    </lineage>
</organism>
<dbReference type="GeneID" id="15141178"/>
<dbReference type="HOGENOM" id="CLU_1352867_0_0_9"/>
<accession>C9AAF9</accession>
<dbReference type="AlphaFoldDB" id="C9AAF9"/>
<feature type="signal peptide" evidence="1">
    <location>
        <begin position="1"/>
        <end position="26"/>
    </location>
</feature>
<dbReference type="KEGG" id="ecas:ECBG_01739"/>
<protein>
    <recommendedName>
        <fullName evidence="4">WxL domain-containing protein</fullName>
    </recommendedName>
</protein>
<name>C9AAF9_ENTCA</name>